<dbReference type="NCBIfam" id="TIGR01297">
    <property type="entry name" value="CDF"/>
    <property type="match status" value="1"/>
</dbReference>
<dbReference type="SUPFAM" id="SSF161111">
    <property type="entry name" value="Cation efflux protein transmembrane domain-like"/>
    <property type="match status" value="1"/>
</dbReference>
<keyword evidence="8 26" id="KW-0812">Transmembrane</keyword>
<keyword evidence="5" id="KW-0813">Transport</keyword>
<reference evidence="29" key="1">
    <citation type="journal article" date="2023" name="Science">
        <title>Genome structures resolve the early diversification of teleost fishes.</title>
        <authorList>
            <person name="Parey E."/>
            <person name="Louis A."/>
            <person name="Montfort J."/>
            <person name="Bouchez O."/>
            <person name="Roques C."/>
            <person name="Iampietro C."/>
            <person name="Lluch J."/>
            <person name="Castinel A."/>
            <person name="Donnadieu C."/>
            <person name="Desvignes T."/>
            <person name="Floi Bucao C."/>
            <person name="Jouanno E."/>
            <person name="Wen M."/>
            <person name="Mejri S."/>
            <person name="Dirks R."/>
            <person name="Jansen H."/>
            <person name="Henkel C."/>
            <person name="Chen W.J."/>
            <person name="Zahm M."/>
            <person name="Cabau C."/>
            <person name="Klopp C."/>
            <person name="Thompson A.W."/>
            <person name="Robinson-Rechavi M."/>
            <person name="Braasch I."/>
            <person name="Lecointre G."/>
            <person name="Bobe J."/>
            <person name="Postlethwait J.H."/>
            <person name="Berthelot C."/>
            <person name="Roest Crollius H."/>
            <person name="Guiguen Y."/>
        </authorList>
    </citation>
    <scope>NUCLEOTIDE SEQUENCE</scope>
    <source>
        <strain evidence="29">NC1722</strain>
    </source>
</reference>
<dbReference type="PANTHER" id="PTHR11562">
    <property type="entry name" value="CATION EFFLUX PROTEIN/ ZINC TRANSPORTER"/>
    <property type="match status" value="1"/>
</dbReference>
<dbReference type="InterPro" id="IPR036837">
    <property type="entry name" value="Cation_efflux_CTD_sf"/>
</dbReference>
<dbReference type="Gene3D" id="1.20.1510.10">
    <property type="entry name" value="Cation efflux protein transmembrane domain"/>
    <property type="match status" value="1"/>
</dbReference>
<dbReference type="InterPro" id="IPR050681">
    <property type="entry name" value="CDF/SLC30A"/>
</dbReference>
<evidence type="ECO:0000256" key="17">
    <source>
        <dbReference type="ARBA" id="ARBA00023228"/>
    </source>
</evidence>
<dbReference type="GO" id="GO:0005886">
    <property type="term" value="C:plasma membrane"/>
    <property type="evidence" value="ECO:0007669"/>
    <property type="project" value="TreeGrafter"/>
</dbReference>
<accession>A0AAD7WJJ6</accession>
<evidence type="ECO:0000256" key="7">
    <source>
        <dbReference type="ARBA" id="ARBA00022599"/>
    </source>
</evidence>
<dbReference type="InterPro" id="IPR027469">
    <property type="entry name" value="Cation_efflux_TMD_sf"/>
</dbReference>
<evidence type="ECO:0000256" key="10">
    <source>
        <dbReference type="ARBA" id="ARBA00022753"/>
    </source>
</evidence>
<dbReference type="GO" id="GO:0043005">
    <property type="term" value="C:neuron projection"/>
    <property type="evidence" value="ECO:0007669"/>
    <property type="project" value="UniProtKB-KW"/>
</dbReference>
<dbReference type="AlphaFoldDB" id="A0AAD7WJJ6"/>
<dbReference type="InterPro" id="IPR027470">
    <property type="entry name" value="Cation_efflux_CTD"/>
</dbReference>
<comment type="function">
    <text evidence="20">Probable proton-coupled zinc ion antiporter mediating the import of zinc from cytoplasm into synaptic vesicles and participating to cellular zinc ion homeostasis in the brain.</text>
</comment>
<dbReference type="EMBL" id="JAINUG010000083">
    <property type="protein sequence ID" value="KAJ8399386.1"/>
    <property type="molecule type" value="Genomic_DNA"/>
</dbReference>
<dbReference type="GO" id="GO:0005765">
    <property type="term" value="C:lysosomal membrane"/>
    <property type="evidence" value="ECO:0007669"/>
    <property type="project" value="UniProtKB-SubCell"/>
</dbReference>
<evidence type="ECO:0000256" key="18">
    <source>
        <dbReference type="ARBA" id="ARBA00023329"/>
    </source>
</evidence>
<dbReference type="InterPro" id="IPR002524">
    <property type="entry name" value="Cation_efflux"/>
</dbReference>
<dbReference type="GO" id="GO:0015297">
    <property type="term" value="F:antiporter activity"/>
    <property type="evidence" value="ECO:0007669"/>
    <property type="project" value="UniProtKB-KW"/>
</dbReference>
<keyword evidence="18" id="KW-0968">Cytoplasmic vesicle</keyword>
<keyword evidence="11" id="KW-0862">Zinc</keyword>
<comment type="subcellular location">
    <subcellularLocation>
        <location evidence="3">Cytoplasmic vesicle</location>
        <location evidence="3">Secretory vesicle</location>
        <location evidence="3">Synaptic vesicle membrane</location>
        <topology evidence="3">Multi-pass membrane protein</topology>
    </subcellularLocation>
    <subcellularLocation>
        <location evidence="1">Late endosome membrane</location>
        <topology evidence="1">Multi-pass membrane protein</topology>
    </subcellularLocation>
    <subcellularLocation>
        <location evidence="2">Lysosome membrane</location>
        <topology evidence="2">Multi-pass membrane protein</topology>
    </subcellularLocation>
    <subcellularLocation>
        <location evidence="19">Synapse</location>
        <location evidence="19">Synaptosome</location>
    </subcellularLocation>
</comment>
<keyword evidence="16 26" id="KW-0472">Membrane</keyword>
<evidence type="ECO:0000256" key="9">
    <source>
        <dbReference type="ARBA" id="ARBA00022723"/>
    </source>
</evidence>
<keyword evidence="14" id="KW-0770">Synapse</keyword>
<dbReference type="GO" id="GO:0010043">
    <property type="term" value="P:response to zinc ion"/>
    <property type="evidence" value="ECO:0007669"/>
    <property type="project" value="TreeGrafter"/>
</dbReference>
<feature type="transmembrane region" description="Helical" evidence="26">
    <location>
        <begin position="30"/>
        <end position="48"/>
    </location>
</feature>
<evidence type="ECO:0000256" key="5">
    <source>
        <dbReference type="ARBA" id="ARBA00022448"/>
    </source>
</evidence>
<feature type="domain" description="Cation efflux protein transmembrane" evidence="27">
    <location>
        <begin position="3"/>
        <end position="153"/>
    </location>
</feature>
<dbReference type="PANTHER" id="PTHR11562:SF30">
    <property type="entry name" value="PROTON-COUPLED ZINC ANTIPORTER SLC30A3-RELATED"/>
    <property type="match status" value="1"/>
</dbReference>
<evidence type="ECO:0000256" key="11">
    <source>
        <dbReference type="ARBA" id="ARBA00022833"/>
    </source>
</evidence>
<evidence type="ECO:0000259" key="28">
    <source>
        <dbReference type="Pfam" id="PF16916"/>
    </source>
</evidence>
<evidence type="ECO:0000256" key="15">
    <source>
        <dbReference type="ARBA" id="ARBA00023065"/>
    </source>
</evidence>
<comment type="catalytic activity">
    <reaction evidence="24">
        <text>Zn(2+)(in) + 2 H(+)(out) = Zn(2+)(out) + 2 H(+)(in)</text>
        <dbReference type="Rhea" id="RHEA:72627"/>
        <dbReference type="ChEBI" id="CHEBI:15378"/>
        <dbReference type="ChEBI" id="CHEBI:29105"/>
    </reaction>
</comment>
<feature type="domain" description="Cation efflux protein cytoplasmic" evidence="28">
    <location>
        <begin position="157"/>
        <end position="231"/>
    </location>
</feature>
<evidence type="ECO:0000256" key="3">
    <source>
        <dbReference type="ARBA" id="ARBA00004644"/>
    </source>
</evidence>
<evidence type="ECO:0000256" key="13">
    <source>
        <dbReference type="ARBA" id="ARBA00022989"/>
    </source>
</evidence>
<feature type="transmembrane region" description="Helical" evidence="26">
    <location>
        <begin position="124"/>
        <end position="145"/>
    </location>
</feature>
<evidence type="ECO:0000256" key="2">
    <source>
        <dbReference type="ARBA" id="ARBA00004155"/>
    </source>
</evidence>
<keyword evidence="30" id="KW-1185">Reference proteome</keyword>
<evidence type="ECO:0000256" key="19">
    <source>
        <dbReference type="ARBA" id="ARBA00034102"/>
    </source>
</evidence>
<evidence type="ECO:0000256" key="14">
    <source>
        <dbReference type="ARBA" id="ARBA00023018"/>
    </source>
</evidence>
<feature type="compositionally biased region" description="Basic and acidic residues" evidence="25">
    <location>
        <begin position="64"/>
        <end position="74"/>
    </location>
</feature>
<proteinExistence type="inferred from homology"/>
<comment type="caution">
    <text evidence="29">The sequence shown here is derived from an EMBL/GenBank/DDBJ whole genome shotgun (WGS) entry which is preliminary data.</text>
</comment>
<dbReference type="GO" id="GO:0031902">
    <property type="term" value="C:late endosome membrane"/>
    <property type="evidence" value="ECO:0007669"/>
    <property type="project" value="UniProtKB-SubCell"/>
</dbReference>
<keyword evidence="6" id="KW-0050">Antiport</keyword>
<evidence type="ECO:0000256" key="1">
    <source>
        <dbReference type="ARBA" id="ARBA00004107"/>
    </source>
</evidence>
<sequence>MSIWIVTGVLLYLAVQRVINSDYEIDGDVMLITSGCAVVVNAIMAYILHQSSASHSHTHGSGYHRLDEGRETHPSMHGHSHGLLSGHGNTSVRAAFIHVVGDLMQSMGVLVASTIIYFRPEYKIADPLCTFVFSVLVLGTTISVLRDVIRILMEGVPQGVEYNVVKEALQSLKAVKGIHSLHLWALTQGHTVLSTHLAIEPSSDPQNVLQEATELLRASFDFSSTTIQLELYSEDMAHCTQCQDPVD</sequence>
<keyword evidence="7" id="KW-0771">Synaptosome</keyword>
<evidence type="ECO:0000256" key="24">
    <source>
        <dbReference type="ARBA" id="ARBA00048349"/>
    </source>
</evidence>
<name>A0AAD7WJJ6_9TELE</name>
<feature type="compositionally biased region" description="Low complexity" evidence="25">
    <location>
        <begin position="54"/>
        <end position="63"/>
    </location>
</feature>
<evidence type="ECO:0000256" key="20">
    <source>
        <dbReference type="ARBA" id="ARBA00037129"/>
    </source>
</evidence>
<dbReference type="InterPro" id="IPR058533">
    <property type="entry name" value="Cation_efflux_TM"/>
</dbReference>
<dbReference type="Pfam" id="PF01545">
    <property type="entry name" value="Cation_efflux"/>
    <property type="match status" value="1"/>
</dbReference>
<evidence type="ECO:0000256" key="6">
    <source>
        <dbReference type="ARBA" id="ARBA00022449"/>
    </source>
</evidence>
<protein>
    <recommendedName>
        <fullName evidence="21">Probable proton-coupled zinc antiporter SLC30A3</fullName>
    </recommendedName>
    <alternativeName>
        <fullName evidence="23">Solute carrier family 30 member 3</fullName>
    </alternativeName>
    <alternativeName>
        <fullName evidence="22">Zinc transporter 3</fullName>
    </alternativeName>
</protein>
<feature type="region of interest" description="Disordered" evidence="25">
    <location>
        <begin position="54"/>
        <end position="81"/>
    </location>
</feature>
<evidence type="ECO:0000256" key="16">
    <source>
        <dbReference type="ARBA" id="ARBA00023136"/>
    </source>
</evidence>
<gene>
    <name evidence="29" type="ORF">AAFF_G00410980</name>
</gene>
<keyword evidence="13 26" id="KW-1133">Transmembrane helix</keyword>
<evidence type="ECO:0000256" key="26">
    <source>
        <dbReference type="SAM" id="Phobius"/>
    </source>
</evidence>
<dbReference type="GO" id="GO:0005385">
    <property type="term" value="F:zinc ion transmembrane transporter activity"/>
    <property type="evidence" value="ECO:0007669"/>
    <property type="project" value="TreeGrafter"/>
</dbReference>
<evidence type="ECO:0000313" key="29">
    <source>
        <dbReference type="EMBL" id="KAJ8399386.1"/>
    </source>
</evidence>
<evidence type="ECO:0000259" key="27">
    <source>
        <dbReference type="Pfam" id="PF01545"/>
    </source>
</evidence>
<keyword evidence="12" id="KW-0864">Zinc transport</keyword>
<evidence type="ECO:0000256" key="4">
    <source>
        <dbReference type="ARBA" id="ARBA00008873"/>
    </source>
</evidence>
<dbReference type="GO" id="GO:0030672">
    <property type="term" value="C:synaptic vesicle membrane"/>
    <property type="evidence" value="ECO:0007669"/>
    <property type="project" value="UniProtKB-SubCell"/>
</dbReference>
<evidence type="ECO:0000256" key="23">
    <source>
        <dbReference type="ARBA" id="ARBA00042216"/>
    </source>
</evidence>
<keyword evidence="9" id="KW-0479">Metal-binding</keyword>
<evidence type="ECO:0000256" key="12">
    <source>
        <dbReference type="ARBA" id="ARBA00022906"/>
    </source>
</evidence>
<evidence type="ECO:0000256" key="25">
    <source>
        <dbReference type="SAM" id="MobiDB-lite"/>
    </source>
</evidence>
<evidence type="ECO:0000256" key="8">
    <source>
        <dbReference type="ARBA" id="ARBA00022692"/>
    </source>
</evidence>
<dbReference type="Pfam" id="PF16916">
    <property type="entry name" value="ZT_dimer"/>
    <property type="match status" value="1"/>
</dbReference>
<organism evidence="29 30">
    <name type="scientific">Aldrovandia affinis</name>
    <dbReference type="NCBI Taxonomy" id="143900"/>
    <lineage>
        <taxon>Eukaryota</taxon>
        <taxon>Metazoa</taxon>
        <taxon>Chordata</taxon>
        <taxon>Craniata</taxon>
        <taxon>Vertebrata</taxon>
        <taxon>Euteleostomi</taxon>
        <taxon>Actinopterygii</taxon>
        <taxon>Neopterygii</taxon>
        <taxon>Teleostei</taxon>
        <taxon>Notacanthiformes</taxon>
        <taxon>Halosauridae</taxon>
        <taxon>Aldrovandia</taxon>
    </lineage>
</organism>
<keyword evidence="10" id="KW-0967">Endosome</keyword>
<feature type="transmembrane region" description="Helical" evidence="26">
    <location>
        <begin position="95"/>
        <end position="118"/>
    </location>
</feature>
<dbReference type="SUPFAM" id="SSF160240">
    <property type="entry name" value="Cation efflux protein cytoplasmic domain-like"/>
    <property type="match status" value="1"/>
</dbReference>
<dbReference type="GO" id="GO:0046872">
    <property type="term" value="F:metal ion binding"/>
    <property type="evidence" value="ECO:0007669"/>
    <property type="project" value="UniProtKB-KW"/>
</dbReference>
<comment type="similarity">
    <text evidence="4">Belongs to the cation diffusion facilitator (CDF) transporter (TC 2.A.4) family. SLC30A subfamily.</text>
</comment>
<evidence type="ECO:0000256" key="22">
    <source>
        <dbReference type="ARBA" id="ARBA00042040"/>
    </source>
</evidence>
<evidence type="ECO:0000313" key="30">
    <source>
        <dbReference type="Proteomes" id="UP001221898"/>
    </source>
</evidence>
<dbReference type="Proteomes" id="UP001221898">
    <property type="component" value="Unassembled WGS sequence"/>
</dbReference>
<evidence type="ECO:0000256" key="21">
    <source>
        <dbReference type="ARBA" id="ARBA00040652"/>
    </source>
</evidence>
<keyword evidence="17" id="KW-0458">Lysosome</keyword>
<keyword evidence="15" id="KW-0406">Ion transport</keyword>